<dbReference type="InterPro" id="IPR021867">
    <property type="entry name" value="Bmt2/SAMTOR"/>
</dbReference>
<dbReference type="PANTHER" id="PTHR21008">
    <property type="entry name" value="S-ADENOSYLMETHIONINE SENSOR UPSTREAM OF MTORC1-RELATED"/>
    <property type="match status" value="1"/>
</dbReference>
<sequence>MASEEHKTLANYLKNVHSTLRKSSTQNGPNKAWLEHCAKKDVLAKYAYCMEKLATTHWEANCASDTSEATSRIQWTADFCYNYFLNKQYLEFNAKETLIAEKINVVLEEEHFSNPVHFIDVGSCYNPFRDYNFLKVLPIDLSPANNTVLQCDFLYVPVGTETIINDCEVKQIKSSSFHVVVFCYLLEYIPDSNLRILACEKAYSLLKPGGLLVISTPDSKHVGANSKLMKCWRYTLACLGFTRIKYEKFKHMHCMAFRKSLHKDVAVRWAKLHKEPYMEYAIHIPQDFNEEDSSKTSPTNKLETNVEDFQELPFFTTVEE</sequence>
<dbReference type="InterPro" id="IPR029063">
    <property type="entry name" value="SAM-dependent_MTases_sf"/>
</dbReference>
<comment type="function">
    <text evidence="4">S-adenosyl-L-methionine-binding protein that acts as an inhibitor of mTORC1 signaling. Acts as a sensor of S-adenosyl-L-methionine to signal methionine sufficiency to mTORC1. Probably also acts as a S-adenosyl-L-methionine-dependent methyltransferase.</text>
</comment>
<dbReference type="EMBL" id="JBEDNZ010000021">
    <property type="protein sequence ID" value="KAL0819043.1"/>
    <property type="molecule type" value="Genomic_DNA"/>
</dbReference>
<evidence type="ECO:0000313" key="5">
    <source>
        <dbReference type="EMBL" id="KAL0819043.1"/>
    </source>
</evidence>
<dbReference type="PANTHER" id="PTHR21008:SF0">
    <property type="entry name" value="S-ADENOSYLMETHIONINE SENSOR UPSTREAM OF MTORC1"/>
    <property type="match status" value="1"/>
</dbReference>
<dbReference type="SUPFAM" id="SSF53335">
    <property type="entry name" value="S-adenosyl-L-methionine-dependent methyltransferases"/>
    <property type="match status" value="1"/>
</dbReference>
<dbReference type="Proteomes" id="UP001549921">
    <property type="component" value="Unassembled WGS sequence"/>
</dbReference>
<dbReference type="Gene3D" id="3.40.50.150">
    <property type="entry name" value="Vaccinia Virus protein VP39"/>
    <property type="match status" value="1"/>
</dbReference>
<evidence type="ECO:0000313" key="6">
    <source>
        <dbReference type="Proteomes" id="UP001549921"/>
    </source>
</evidence>
<evidence type="ECO:0000256" key="1">
    <source>
        <dbReference type="ARBA" id="ARBA00022603"/>
    </source>
</evidence>
<organism evidence="5 6">
    <name type="scientific">Loxostege sticticalis</name>
    <name type="common">Beet webworm moth</name>
    <dbReference type="NCBI Taxonomy" id="481309"/>
    <lineage>
        <taxon>Eukaryota</taxon>
        <taxon>Metazoa</taxon>
        <taxon>Ecdysozoa</taxon>
        <taxon>Arthropoda</taxon>
        <taxon>Hexapoda</taxon>
        <taxon>Insecta</taxon>
        <taxon>Pterygota</taxon>
        <taxon>Neoptera</taxon>
        <taxon>Endopterygota</taxon>
        <taxon>Lepidoptera</taxon>
        <taxon>Glossata</taxon>
        <taxon>Ditrysia</taxon>
        <taxon>Pyraloidea</taxon>
        <taxon>Crambidae</taxon>
        <taxon>Pyraustinae</taxon>
        <taxon>Loxostege</taxon>
    </lineage>
</organism>
<evidence type="ECO:0000256" key="3">
    <source>
        <dbReference type="ARBA" id="ARBA00022691"/>
    </source>
</evidence>
<dbReference type="CDD" id="cd02440">
    <property type="entry name" value="AdoMet_MTases"/>
    <property type="match status" value="1"/>
</dbReference>
<feature type="binding site" evidence="4">
    <location>
        <position position="122"/>
    </location>
    <ligand>
        <name>S-adenosyl-L-methionine</name>
        <dbReference type="ChEBI" id="CHEBI:59789"/>
    </ligand>
</feature>
<dbReference type="GO" id="GO:0032259">
    <property type="term" value="P:methylation"/>
    <property type="evidence" value="ECO:0007669"/>
    <property type="project" value="UniProtKB-KW"/>
</dbReference>
<keyword evidence="2 4" id="KW-0808">Transferase</keyword>
<protein>
    <recommendedName>
        <fullName evidence="4">S-adenosylmethionine sensor upstream of mTORC1</fullName>
    </recommendedName>
    <alternativeName>
        <fullName evidence="4">Probable methyltransferase BMT2 homolog</fullName>
        <ecNumber evidence="4">2.1.1.-</ecNumber>
    </alternativeName>
</protein>
<dbReference type="EC" id="2.1.1.-" evidence="4"/>
<dbReference type="HAMAP" id="MF_03044">
    <property type="entry name" value="BMT2"/>
    <property type="match status" value="1"/>
</dbReference>
<reference evidence="5 6" key="1">
    <citation type="submission" date="2024-06" db="EMBL/GenBank/DDBJ databases">
        <title>A chromosome-level genome assembly of beet webworm, Loxostege sticticalis.</title>
        <authorList>
            <person name="Zhang Y."/>
        </authorList>
    </citation>
    <scope>NUCLEOTIDE SEQUENCE [LARGE SCALE GENOMIC DNA]</scope>
    <source>
        <strain evidence="5">AQ028</strain>
        <tissue evidence="5">Male pupae</tissue>
    </source>
</reference>
<accession>A0ABD0SGS1</accession>
<proteinExistence type="inferred from homology"/>
<dbReference type="AlphaFoldDB" id="A0ABD0SGS1"/>
<gene>
    <name evidence="5" type="ORF">ABMA28_008322</name>
</gene>
<feature type="binding site" evidence="4">
    <location>
        <position position="140"/>
    </location>
    <ligand>
        <name>S-adenosyl-L-methionine</name>
        <dbReference type="ChEBI" id="CHEBI:59789"/>
    </ligand>
</feature>
<comment type="similarity">
    <text evidence="4">Belongs to the BMT2 family.</text>
</comment>
<name>A0ABD0SGS1_LOXSC</name>
<dbReference type="GO" id="GO:0008168">
    <property type="term" value="F:methyltransferase activity"/>
    <property type="evidence" value="ECO:0007669"/>
    <property type="project" value="UniProtKB-UniRule"/>
</dbReference>
<comment type="caution">
    <text evidence="5">The sequence shown here is derived from an EMBL/GenBank/DDBJ whole genome shotgun (WGS) entry which is preliminary data.</text>
</comment>
<evidence type="ECO:0000256" key="2">
    <source>
        <dbReference type="ARBA" id="ARBA00022679"/>
    </source>
</evidence>
<keyword evidence="3 4" id="KW-0949">S-adenosyl-L-methionine</keyword>
<dbReference type="Pfam" id="PF13489">
    <property type="entry name" value="Methyltransf_23"/>
    <property type="match status" value="1"/>
</dbReference>
<evidence type="ECO:0000256" key="4">
    <source>
        <dbReference type="HAMAP-Rule" id="MF_03044"/>
    </source>
</evidence>
<keyword evidence="1 4" id="KW-0489">Methyltransferase</keyword>